<organism evidence="2 3">
    <name type="scientific">Trifolium pratense</name>
    <name type="common">Red clover</name>
    <dbReference type="NCBI Taxonomy" id="57577"/>
    <lineage>
        <taxon>Eukaryota</taxon>
        <taxon>Viridiplantae</taxon>
        <taxon>Streptophyta</taxon>
        <taxon>Embryophyta</taxon>
        <taxon>Tracheophyta</taxon>
        <taxon>Spermatophyta</taxon>
        <taxon>Magnoliopsida</taxon>
        <taxon>eudicotyledons</taxon>
        <taxon>Gunneridae</taxon>
        <taxon>Pentapetalae</taxon>
        <taxon>rosids</taxon>
        <taxon>fabids</taxon>
        <taxon>Fabales</taxon>
        <taxon>Fabaceae</taxon>
        <taxon>Papilionoideae</taxon>
        <taxon>50 kb inversion clade</taxon>
        <taxon>NPAAA clade</taxon>
        <taxon>Hologalegina</taxon>
        <taxon>IRL clade</taxon>
        <taxon>Trifolieae</taxon>
        <taxon>Trifolium</taxon>
    </lineage>
</organism>
<dbReference type="Gene3D" id="3.40.250.10">
    <property type="entry name" value="Rhodanese-like domain"/>
    <property type="match status" value="1"/>
</dbReference>
<dbReference type="AlphaFoldDB" id="A0A2K3PK89"/>
<dbReference type="Pfam" id="PF00581">
    <property type="entry name" value="Rhodanese"/>
    <property type="match status" value="1"/>
</dbReference>
<dbReference type="PANTHER" id="PTHR45508">
    <property type="entry name" value="RHODANESE-LIKE DOMAIN-CONTAINING PROTEIN 9, CHLOROPLASTIC"/>
    <property type="match status" value="1"/>
</dbReference>
<reference evidence="2 3" key="1">
    <citation type="journal article" date="2014" name="Am. J. Bot.">
        <title>Genome assembly and annotation for red clover (Trifolium pratense; Fabaceae).</title>
        <authorList>
            <person name="Istvanek J."/>
            <person name="Jaros M."/>
            <person name="Krenek A."/>
            <person name="Repkova J."/>
        </authorList>
    </citation>
    <scope>NUCLEOTIDE SEQUENCE [LARGE SCALE GENOMIC DNA]</scope>
    <source>
        <strain evidence="3">cv. Tatra</strain>
        <tissue evidence="2">Young leaves</tissue>
    </source>
</reference>
<dbReference type="InterPro" id="IPR044615">
    <property type="entry name" value="STR9"/>
</dbReference>
<feature type="domain" description="Rhodanese" evidence="1">
    <location>
        <begin position="34"/>
        <end position="62"/>
    </location>
</feature>
<name>A0A2K3PK89_TRIPR</name>
<evidence type="ECO:0000259" key="1">
    <source>
        <dbReference type="PROSITE" id="PS50206"/>
    </source>
</evidence>
<dbReference type="GO" id="GO:0009507">
    <property type="term" value="C:chloroplast"/>
    <property type="evidence" value="ECO:0007669"/>
    <property type="project" value="TreeGrafter"/>
</dbReference>
<dbReference type="Proteomes" id="UP000236291">
    <property type="component" value="Unassembled WGS sequence"/>
</dbReference>
<dbReference type="CDD" id="cd00158">
    <property type="entry name" value="RHOD"/>
    <property type="match status" value="1"/>
</dbReference>
<dbReference type="InterPro" id="IPR001763">
    <property type="entry name" value="Rhodanese-like_dom"/>
</dbReference>
<dbReference type="PANTHER" id="PTHR45508:SF1">
    <property type="entry name" value="RHODANESE-LIKE DOMAIN-CONTAINING PROTEIN 9, CHLOROPLASTIC"/>
    <property type="match status" value="1"/>
</dbReference>
<dbReference type="PROSITE" id="PS50206">
    <property type="entry name" value="RHODANESE_3"/>
    <property type="match status" value="1"/>
</dbReference>
<dbReference type="ExpressionAtlas" id="A0A2K3PK89">
    <property type="expression patterns" value="baseline"/>
</dbReference>
<comment type="caution">
    <text evidence="2">The sequence shown here is derived from an EMBL/GenBank/DDBJ whole genome shotgun (WGS) entry which is preliminary data.</text>
</comment>
<proteinExistence type="predicted"/>
<evidence type="ECO:0000313" key="3">
    <source>
        <dbReference type="Proteomes" id="UP000236291"/>
    </source>
</evidence>
<dbReference type="EMBL" id="ASHM01007899">
    <property type="protein sequence ID" value="PNY15702.1"/>
    <property type="molecule type" value="Genomic_DNA"/>
</dbReference>
<dbReference type="STRING" id="57577.A0A2K3PK89"/>
<evidence type="ECO:0000313" key="2">
    <source>
        <dbReference type="EMBL" id="PNY15702.1"/>
    </source>
</evidence>
<protein>
    <submittedName>
        <fullName evidence="2">Rhodanese-like domain-containing protein chloroplastic-like</fullName>
    </submittedName>
</protein>
<dbReference type="SUPFAM" id="SSF52821">
    <property type="entry name" value="Rhodanese/Cell cycle control phosphatase"/>
    <property type="match status" value="1"/>
</dbReference>
<sequence length="83" mass="9307">MQGKLASQCQMRRNFTIKAEVKFVTADDAKELVAVDGYNVLDVRDISQFERAHIKTCYHVPLFVENTDNDPGAGVRTPDTPSH</sequence>
<reference evidence="2 3" key="2">
    <citation type="journal article" date="2017" name="Front. Plant Sci.">
        <title>Gene Classification and Mining of Molecular Markers Useful in Red Clover (Trifolium pratense) Breeding.</title>
        <authorList>
            <person name="Istvanek J."/>
            <person name="Dluhosova J."/>
            <person name="Dluhos P."/>
            <person name="Patkova L."/>
            <person name="Nedelnik J."/>
            <person name="Repkova J."/>
        </authorList>
    </citation>
    <scope>NUCLEOTIDE SEQUENCE [LARGE SCALE GENOMIC DNA]</scope>
    <source>
        <strain evidence="3">cv. Tatra</strain>
        <tissue evidence="2">Young leaves</tissue>
    </source>
</reference>
<accession>A0A2K3PK89</accession>
<gene>
    <name evidence="2" type="ORF">L195_g012403</name>
</gene>
<dbReference type="InterPro" id="IPR036873">
    <property type="entry name" value="Rhodanese-like_dom_sf"/>
</dbReference>